<dbReference type="EMBL" id="PEQY01000001">
    <property type="protein sequence ID" value="PIM79304.1"/>
    <property type="molecule type" value="Genomic_DNA"/>
</dbReference>
<keyword evidence="1" id="KW-1133">Transmembrane helix</keyword>
<evidence type="ECO:0008006" key="4">
    <source>
        <dbReference type="Google" id="ProtNLM"/>
    </source>
</evidence>
<feature type="transmembrane region" description="Helical" evidence="1">
    <location>
        <begin position="6"/>
        <end position="33"/>
    </location>
</feature>
<name>A0A2G9EG74_9FUSO</name>
<dbReference type="GeneID" id="93327241"/>
<comment type="caution">
    <text evidence="2">The sequence shown here is derived from an EMBL/GenBank/DDBJ whole genome shotgun (WGS) entry which is preliminary data.</text>
</comment>
<gene>
    <name evidence="2" type="ORF">CTM71_02025</name>
</gene>
<feature type="transmembrane region" description="Helical" evidence="1">
    <location>
        <begin position="183"/>
        <end position="201"/>
    </location>
</feature>
<sequence>MPIVSILMSAATIVLYFFLSLFLPFLAYLIPYYKITRVNLYKKKYSLAVNIIVALILVFINPGYLMLYLIFPYAMEFMFYLFNKIAKRMQVFNRIVLMSIVPTILISLYLYANMDMINYTMNYMITNLPRMKDIMAQAGIETAEALQESMALVTNYYIFGAFFVVIVSYFFLFLNLIPSTYKLWKISCYWLIPYMLILWAHKYNISSNLLIENNILECIKWMYVLYGIKIIYSLLDRIGVKANIIKHAISMMIGLQYAPFVFILGALVSFEFIEVKEIKI</sequence>
<evidence type="ECO:0000313" key="3">
    <source>
        <dbReference type="Proteomes" id="UP000229011"/>
    </source>
</evidence>
<organism evidence="2 3">
    <name type="scientific">Fusobacterium pseudoperiodonticum</name>
    <dbReference type="NCBI Taxonomy" id="2663009"/>
    <lineage>
        <taxon>Bacteria</taxon>
        <taxon>Fusobacteriati</taxon>
        <taxon>Fusobacteriota</taxon>
        <taxon>Fusobacteriia</taxon>
        <taxon>Fusobacteriales</taxon>
        <taxon>Fusobacteriaceae</taxon>
        <taxon>Fusobacterium</taxon>
    </lineage>
</organism>
<dbReference type="AlphaFoldDB" id="A0A2G9EG74"/>
<feature type="transmembrane region" description="Helical" evidence="1">
    <location>
        <begin position="221"/>
        <end position="240"/>
    </location>
</feature>
<feature type="transmembrane region" description="Helical" evidence="1">
    <location>
        <begin position="95"/>
        <end position="112"/>
    </location>
</feature>
<feature type="transmembrane region" description="Helical" evidence="1">
    <location>
        <begin position="156"/>
        <end position="176"/>
    </location>
</feature>
<proteinExistence type="predicted"/>
<evidence type="ECO:0000256" key="1">
    <source>
        <dbReference type="SAM" id="Phobius"/>
    </source>
</evidence>
<protein>
    <recommendedName>
        <fullName evidence="4">DUF2232 domain-containing protein</fullName>
    </recommendedName>
</protein>
<evidence type="ECO:0000313" key="2">
    <source>
        <dbReference type="EMBL" id="PIM79304.1"/>
    </source>
</evidence>
<dbReference type="Proteomes" id="UP000229011">
    <property type="component" value="Unassembled WGS sequence"/>
</dbReference>
<keyword evidence="1" id="KW-0472">Membrane</keyword>
<dbReference type="RefSeq" id="WP_099958065.1">
    <property type="nucleotide sequence ID" value="NZ_PEQY01000001.1"/>
</dbReference>
<reference evidence="2 3" key="1">
    <citation type="submission" date="2017-11" db="EMBL/GenBank/DDBJ databases">
        <title>Genome sequencing of Fusobacterium periodonticum KCOM 1259.</title>
        <authorList>
            <person name="Kook J.-K."/>
            <person name="Park S.-N."/>
            <person name="Lim Y.K."/>
        </authorList>
    </citation>
    <scope>NUCLEOTIDE SEQUENCE [LARGE SCALE GENOMIC DNA]</scope>
    <source>
        <strain evidence="2 3">KCOM 1259</strain>
    </source>
</reference>
<accession>A0A2G9EG74</accession>
<keyword evidence="1" id="KW-0812">Transmembrane</keyword>
<feature type="transmembrane region" description="Helical" evidence="1">
    <location>
        <begin position="252"/>
        <end position="273"/>
    </location>
</feature>